<feature type="region of interest" description="Disordered" evidence="2">
    <location>
        <begin position="1"/>
        <end position="30"/>
    </location>
</feature>
<dbReference type="GO" id="GO:0016126">
    <property type="term" value="P:sterol biosynthetic process"/>
    <property type="evidence" value="ECO:0007669"/>
    <property type="project" value="TreeGrafter"/>
</dbReference>
<evidence type="ECO:0000256" key="1">
    <source>
        <dbReference type="ARBA" id="ARBA00022679"/>
    </source>
</evidence>
<evidence type="ECO:0000313" key="4">
    <source>
        <dbReference type="EMBL" id="HIS31799.1"/>
    </source>
</evidence>
<dbReference type="GO" id="GO:0003838">
    <property type="term" value="F:sterol 24-C-methyltransferase activity"/>
    <property type="evidence" value="ECO:0007669"/>
    <property type="project" value="TreeGrafter"/>
</dbReference>
<dbReference type="InterPro" id="IPR013216">
    <property type="entry name" value="Methyltransf_11"/>
</dbReference>
<dbReference type="EMBL" id="DVIQ01000057">
    <property type="protein sequence ID" value="HIS31799.1"/>
    <property type="molecule type" value="Genomic_DNA"/>
</dbReference>
<feature type="domain" description="Methyltransferase type 11" evidence="3">
    <location>
        <begin position="63"/>
        <end position="161"/>
    </location>
</feature>
<dbReference type="Gene3D" id="3.40.50.150">
    <property type="entry name" value="Vaccinia Virus protein VP39"/>
    <property type="match status" value="1"/>
</dbReference>
<dbReference type="CDD" id="cd02440">
    <property type="entry name" value="AdoMet_MTases"/>
    <property type="match status" value="1"/>
</dbReference>
<keyword evidence="4" id="KW-0489">Methyltransferase</keyword>
<dbReference type="AlphaFoldDB" id="A0A9D1ETY3"/>
<evidence type="ECO:0000313" key="5">
    <source>
        <dbReference type="Proteomes" id="UP000823935"/>
    </source>
</evidence>
<keyword evidence="1" id="KW-0808">Transferase</keyword>
<name>A0A9D1ETY3_9FIRM</name>
<reference evidence="4" key="2">
    <citation type="journal article" date="2021" name="PeerJ">
        <title>Extensive microbial diversity within the chicken gut microbiome revealed by metagenomics and culture.</title>
        <authorList>
            <person name="Gilroy R."/>
            <person name="Ravi A."/>
            <person name="Getino M."/>
            <person name="Pursley I."/>
            <person name="Horton D.L."/>
            <person name="Alikhan N.F."/>
            <person name="Baker D."/>
            <person name="Gharbi K."/>
            <person name="Hall N."/>
            <person name="Watson M."/>
            <person name="Adriaenssens E.M."/>
            <person name="Foster-Nyarko E."/>
            <person name="Jarju S."/>
            <person name="Secka A."/>
            <person name="Antonio M."/>
            <person name="Oren A."/>
            <person name="Chaudhuri R.R."/>
            <person name="La Ragione R."/>
            <person name="Hildebrand F."/>
            <person name="Pallen M.J."/>
        </authorList>
    </citation>
    <scope>NUCLEOTIDE SEQUENCE</scope>
    <source>
        <strain evidence="4">CHK190-19873</strain>
    </source>
</reference>
<dbReference type="Pfam" id="PF08241">
    <property type="entry name" value="Methyltransf_11"/>
    <property type="match status" value="1"/>
</dbReference>
<accession>A0A9D1ETY3</accession>
<dbReference type="InterPro" id="IPR050447">
    <property type="entry name" value="Erg6_SMT_methyltransf"/>
</dbReference>
<sequence length="223" mass="25008">MENQNSETLFSVKSQEEITRKGNPAKPQGTEGVQMLRRMNESHGAVTQWALTFLKADGTDQILDIGCGGGAALKRLSALVPDGRFTGIDYSPVSVSLAKETNAEEIRRGITQILEASVEKLPFADESFDKVITVESFYFWPDPAENLKEVFRVLKTNGAFLLIADVYQKDGLGKETMKNIARYHMFNPTPEQFRELFEAAGFARTEIYTKEGTDWICVRGERK</sequence>
<dbReference type="GO" id="GO:0032259">
    <property type="term" value="P:methylation"/>
    <property type="evidence" value="ECO:0007669"/>
    <property type="project" value="UniProtKB-KW"/>
</dbReference>
<dbReference type="SUPFAM" id="SSF53335">
    <property type="entry name" value="S-adenosyl-L-methionine-dependent methyltransferases"/>
    <property type="match status" value="1"/>
</dbReference>
<comment type="caution">
    <text evidence="4">The sequence shown here is derived from an EMBL/GenBank/DDBJ whole genome shotgun (WGS) entry which is preliminary data.</text>
</comment>
<feature type="compositionally biased region" description="Polar residues" evidence="2">
    <location>
        <begin position="1"/>
        <end position="13"/>
    </location>
</feature>
<protein>
    <submittedName>
        <fullName evidence="4">Class I SAM-dependent methyltransferase</fullName>
    </submittedName>
</protein>
<dbReference type="PANTHER" id="PTHR44068:SF1">
    <property type="entry name" value="HYPOTHETICAL LOC100005854"/>
    <property type="match status" value="1"/>
</dbReference>
<dbReference type="InterPro" id="IPR029063">
    <property type="entry name" value="SAM-dependent_MTases_sf"/>
</dbReference>
<gene>
    <name evidence="4" type="ORF">IAB44_09690</name>
</gene>
<dbReference type="PANTHER" id="PTHR44068">
    <property type="entry name" value="ZGC:194242"/>
    <property type="match status" value="1"/>
</dbReference>
<proteinExistence type="predicted"/>
<evidence type="ECO:0000259" key="3">
    <source>
        <dbReference type="Pfam" id="PF08241"/>
    </source>
</evidence>
<reference evidence="4" key="1">
    <citation type="submission" date="2020-10" db="EMBL/GenBank/DDBJ databases">
        <authorList>
            <person name="Gilroy R."/>
        </authorList>
    </citation>
    <scope>NUCLEOTIDE SEQUENCE</scope>
    <source>
        <strain evidence="4">CHK190-19873</strain>
    </source>
</reference>
<evidence type="ECO:0000256" key="2">
    <source>
        <dbReference type="SAM" id="MobiDB-lite"/>
    </source>
</evidence>
<organism evidence="4 5">
    <name type="scientific">Candidatus Limivivens intestinipullorum</name>
    <dbReference type="NCBI Taxonomy" id="2840858"/>
    <lineage>
        <taxon>Bacteria</taxon>
        <taxon>Bacillati</taxon>
        <taxon>Bacillota</taxon>
        <taxon>Clostridia</taxon>
        <taxon>Lachnospirales</taxon>
        <taxon>Lachnospiraceae</taxon>
        <taxon>Lachnospiraceae incertae sedis</taxon>
        <taxon>Candidatus Limivivens</taxon>
    </lineage>
</organism>
<dbReference type="Proteomes" id="UP000823935">
    <property type="component" value="Unassembled WGS sequence"/>
</dbReference>